<dbReference type="Gene3D" id="1.10.3720.10">
    <property type="entry name" value="MetI-like"/>
    <property type="match status" value="1"/>
</dbReference>
<dbReference type="PANTHER" id="PTHR43376">
    <property type="entry name" value="OLIGOPEPTIDE TRANSPORT SYSTEM PERMEASE PROTEIN"/>
    <property type="match status" value="1"/>
</dbReference>
<dbReference type="AlphaFoldDB" id="A0AAJ1IDA4"/>
<dbReference type="SUPFAM" id="SSF161098">
    <property type="entry name" value="MetI-like"/>
    <property type="match status" value="1"/>
</dbReference>
<feature type="transmembrane region" description="Helical" evidence="7">
    <location>
        <begin position="144"/>
        <end position="169"/>
    </location>
</feature>
<dbReference type="Proteomes" id="UP001221217">
    <property type="component" value="Unassembled WGS sequence"/>
</dbReference>
<dbReference type="CDD" id="cd06261">
    <property type="entry name" value="TM_PBP2"/>
    <property type="match status" value="1"/>
</dbReference>
<proteinExistence type="inferred from homology"/>
<feature type="transmembrane region" description="Helical" evidence="7">
    <location>
        <begin position="243"/>
        <end position="263"/>
    </location>
</feature>
<accession>A0AAJ1IDA4</accession>
<comment type="subcellular location">
    <subcellularLocation>
        <location evidence="1 7">Cell membrane</location>
        <topology evidence="1 7">Multi-pass membrane protein</topology>
    </subcellularLocation>
</comment>
<dbReference type="InterPro" id="IPR035906">
    <property type="entry name" value="MetI-like_sf"/>
</dbReference>
<keyword evidence="6 7" id="KW-0472">Membrane</keyword>
<dbReference type="PANTHER" id="PTHR43376:SF1">
    <property type="entry name" value="OLIGOPEPTIDE TRANSPORT SYSTEM PERMEASE PROTEIN"/>
    <property type="match status" value="1"/>
</dbReference>
<comment type="caution">
    <text evidence="9">The sequence shown here is derived from an EMBL/GenBank/DDBJ whole genome shotgun (WGS) entry which is preliminary data.</text>
</comment>
<dbReference type="GO" id="GO:0055085">
    <property type="term" value="P:transmembrane transport"/>
    <property type="evidence" value="ECO:0007669"/>
    <property type="project" value="InterPro"/>
</dbReference>
<evidence type="ECO:0000256" key="7">
    <source>
        <dbReference type="RuleBase" id="RU363032"/>
    </source>
</evidence>
<organism evidence="9 10">
    <name type="scientific">Candidatus Thalassospirochaeta sargassi</name>
    <dbReference type="NCBI Taxonomy" id="3119039"/>
    <lineage>
        <taxon>Bacteria</taxon>
        <taxon>Pseudomonadati</taxon>
        <taxon>Spirochaetota</taxon>
        <taxon>Spirochaetia</taxon>
        <taxon>Spirochaetales</taxon>
        <taxon>Spirochaetaceae</taxon>
        <taxon>Candidatus Thalassospirochaeta</taxon>
    </lineage>
</organism>
<keyword evidence="2 7" id="KW-0813">Transport</keyword>
<dbReference type="InterPro" id="IPR000515">
    <property type="entry name" value="MetI-like"/>
</dbReference>
<dbReference type="Pfam" id="PF19300">
    <property type="entry name" value="BPD_transp_1_N"/>
    <property type="match status" value="1"/>
</dbReference>
<dbReference type="GO" id="GO:0005886">
    <property type="term" value="C:plasma membrane"/>
    <property type="evidence" value="ECO:0007669"/>
    <property type="project" value="UniProtKB-SubCell"/>
</dbReference>
<keyword evidence="4 7" id="KW-0812">Transmembrane</keyword>
<protein>
    <submittedName>
        <fullName evidence="9">ABC transporter permease</fullName>
    </submittedName>
</protein>
<evidence type="ECO:0000256" key="1">
    <source>
        <dbReference type="ARBA" id="ARBA00004651"/>
    </source>
</evidence>
<evidence type="ECO:0000256" key="5">
    <source>
        <dbReference type="ARBA" id="ARBA00022989"/>
    </source>
</evidence>
<feature type="transmembrane region" description="Helical" evidence="7">
    <location>
        <begin position="189"/>
        <end position="207"/>
    </location>
</feature>
<feature type="domain" description="ABC transmembrane type-1" evidence="8">
    <location>
        <begin position="97"/>
        <end position="312"/>
    </location>
</feature>
<dbReference type="PROSITE" id="PS50928">
    <property type="entry name" value="ABC_TM1"/>
    <property type="match status" value="1"/>
</dbReference>
<evidence type="ECO:0000256" key="6">
    <source>
        <dbReference type="ARBA" id="ARBA00023136"/>
    </source>
</evidence>
<feature type="transmembrane region" description="Helical" evidence="7">
    <location>
        <begin position="101"/>
        <end position="124"/>
    </location>
</feature>
<evidence type="ECO:0000313" key="10">
    <source>
        <dbReference type="Proteomes" id="UP001221217"/>
    </source>
</evidence>
<keyword evidence="3" id="KW-1003">Cell membrane</keyword>
<sequence>MNIKFVARKILASFLTLLAITFVNFAIFRMVPGDPIRMMFKDPRVSIEDIEAMKVKYGLDKPMMGQYINYMKNLAKGELGISFWQKKPVGKVIAERIPRTLGLIGLSLFLAVVIGTILGAVAGWKGGSKTDSAIMGISMTLYSVPSFAFGILLMLAFAYHFAIFPLGGIETPASGFTGIRKIFDIARHMVLPSFSIVLWYIGQYILITRSSMKDVLSQPYIVTARAKGVRERRILTRHALRNAFLPLITITGVNIAFMTGGIIEAETVFSWPGLGRLFYDAVMKRDYPLLQGCFLVFAVAVVILNFAVDLLYTRIDPRVRINGEAVNEG</sequence>
<reference evidence="9 10" key="1">
    <citation type="submission" date="2022-12" db="EMBL/GenBank/DDBJ databases">
        <title>Metagenome assembled genome from gulf of manar.</title>
        <authorList>
            <person name="Kohli P."/>
            <person name="Pk S."/>
            <person name="Venkata Ramana C."/>
            <person name="Sasikala C."/>
        </authorList>
    </citation>
    <scope>NUCLEOTIDE SEQUENCE [LARGE SCALE GENOMIC DNA]</scope>
    <source>
        <strain evidence="9">JB008</strain>
    </source>
</reference>
<evidence type="ECO:0000256" key="4">
    <source>
        <dbReference type="ARBA" id="ARBA00022692"/>
    </source>
</evidence>
<keyword evidence="5 7" id="KW-1133">Transmembrane helix</keyword>
<evidence type="ECO:0000256" key="3">
    <source>
        <dbReference type="ARBA" id="ARBA00022475"/>
    </source>
</evidence>
<name>A0AAJ1IDA4_9SPIO</name>
<dbReference type="EMBL" id="JAQQAL010000009">
    <property type="protein sequence ID" value="MDC7225683.1"/>
    <property type="molecule type" value="Genomic_DNA"/>
</dbReference>
<evidence type="ECO:0000313" key="9">
    <source>
        <dbReference type="EMBL" id="MDC7225683.1"/>
    </source>
</evidence>
<evidence type="ECO:0000259" key="8">
    <source>
        <dbReference type="PROSITE" id="PS50928"/>
    </source>
</evidence>
<gene>
    <name evidence="9" type="ORF">PQJ61_02840</name>
</gene>
<comment type="similarity">
    <text evidence="7">Belongs to the binding-protein-dependent transport system permease family.</text>
</comment>
<dbReference type="Pfam" id="PF00528">
    <property type="entry name" value="BPD_transp_1"/>
    <property type="match status" value="1"/>
</dbReference>
<dbReference type="InterPro" id="IPR045621">
    <property type="entry name" value="BPD_transp_1_N"/>
</dbReference>
<evidence type="ECO:0000256" key="2">
    <source>
        <dbReference type="ARBA" id="ARBA00022448"/>
    </source>
</evidence>
<feature type="transmembrane region" description="Helical" evidence="7">
    <location>
        <begin position="289"/>
        <end position="312"/>
    </location>
</feature>